<reference evidence="2" key="1">
    <citation type="submission" date="2025-08" db="UniProtKB">
        <authorList>
            <consortium name="RefSeq"/>
        </authorList>
    </citation>
    <scope>IDENTIFICATION</scope>
</reference>
<proteinExistence type="predicted"/>
<dbReference type="GeneID" id="101863616"/>
<dbReference type="Gene3D" id="1.10.10.60">
    <property type="entry name" value="Homeodomain-like"/>
    <property type="match status" value="1"/>
</dbReference>
<evidence type="ECO:0000313" key="2">
    <source>
        <dbReference type="RefSeq" id="XP_005108865.1"/>
    </source>
</evidence>
<dbReference type="InterPro" id="IPR009057">
    <property type="entry name" value="Homeodomain-like_sf"/>
</dbReference>
<gene>
    <name evidence="2" type="primary">LOC101863616</name>
</gene>
<sequence>MPCLTNEERYQAVGMLRANTPVANVARTFNVTRDTIYRLMNRLQTSGSVQDGPRTGRPRATTPAHVRYIRVLYLRDRLQPATKTAREWPGRRTISAPTVHRRLGAQGLISRRLARHIRLLPRHRRVRLNWARLHR</sequence>
<accession>A0ABM0K4Y7</accession>
<protein>
    <submittedName>
        <fullName evidence="2">Uncharacterized protein LOC101863616</fullName>
    </submittedName>
</protein>
<evidence type="ECO:0000313" key="1">
    <source>
        <dbReference type="Proteomes" id="UP000694888"/>
    </source>
</evidence>
<dbReference type="Pfam" id="PF13551">
    <property type="entry name" value="HTH_29"/>
    <property type="match status" value="1"/>
</dbReference>
<dbReference type="Proteomes" id="UP000694888">
    <property type="component" value="Unplaced"/>
</dbReference>
<dbReference type="SUPFAM" id="SSF46689">
    <property type="entry name" value="Homeodomain-like"/>
    <property type="match status" value="1"/>
</dbReference>
<organism evidence="1 2">
    <name type="scientific">Aplysia californica</name>
    <name type="common">California sea hare</name>
    <dbReference type="NCBI Taxonomy" id="6500"/>
    <lineage>
        <taxon>Eukaryota</taxon>
        <taxon>Metazoa</taxon>
        <taxon>Spiralia</taxon>
        <taxon>Lophotrochozoa</taxon>
        <taxon>Mollusca</taxon>
        <taxon>Gastropoda</taxon>
        <taxon>Heterobranchia</taxon>
        <taxon>Euthyneura</taxon>
        <taxon>Tectipleura</taxon>
        <taxon>Aplysiida</taxon>
        <taxon>Aplysioidea</taxon>
        <taxon>Aplysiidae</taxon>
        <taxon>Aplysia</taxon>
    </lineage>
</organism>
<dbReference type="RefSeq" id="XP_005108865.1">
    <property type="nucleotide sequence ID" value="XM_005108808.1"/>
</dbReference>
<name>A0ABM0K4Y7_APLCA</name>
<keyword evidence="1" id="KW-1185">Reference proteome</keyword>